<evidence type="ECO:0000256" key="4">
    <source>
        <dbReference type="ARBA" id="ARBA00023004"/>
    </source>
</evidence>
<dbReference type="InterPro" id="IPR051198">
    <property type="entry name" value="BchE-like"/>
</dbReference>
<dbReference type="GO" id="GO:0003824">
    <property type="term" value="F:catalytic activity"/>
    <property type="evidence" value="ECO:0007669"/>
    <property type="project" value="InterPro"/>
</dbReference>
<keyword evidence="3" id="KW-0479">Metal-binding</keyword>
<dbReference type="Pfam" id="PF04055">
    <property type="entry name" value="Radical_SAM"/>
    <property type="match status" value="1"/>
</dbReference>
<evidence type="ECO:0000256" key="5">
    <source>
        <dbReference type="ARBA" id="ARBA00023014"/>
    </source>
</evidence>
<dbReference type="GO" id="GO:0046872">
    <property type="term" value="F:metal ion binding"/>
    <property type="evidence" value="ECO:0007669"/>
    <property type="project" value="UniProtKB-KW"/>
</dbReference>
<proteinExistence type="predicted"/>
<name>A0A381NFU1_9ZZZZ</name>
<feature type="domain" description="Elp3/MiaA/NifB-like radical SAM core" evidence="6">
    <location>
        <begin position="166"/>
        <end position="380"/>
    </location>
</feature>
<gene>
    <name evidence="7" type="ORF">METZ01_LOCUS5818</name>
</gene>
<dbReference type="Gene3D" id="3.80.30.20">
    <property type="entry name" value="tm_1862 like domain"/>
    <property type="match status" value="1"/>
</dbReference>
<dbReference type="EMBL" id="UINC01000306">
    <property type="protein sequence ID" value="SUZ52964.1"/>
    <property type="molecule type" value="Genomic_DNA"/>
</dbReference>
<dbReference type="SFLD" id="SFLDS00029">
    <property type="entry name" value="Radical_SAM"/>
    <property type="match status" value="1"/>
</dbReference>
<evidence type="ECO:0000313" key="7">
    <source>
        <dbReference type="EMBL" id="SUZ52964.1"/>
    </source>
</evidence>
<dbReference type="InterPro" id="IPR058240">
    <property type="entry name" value="rSAM_sf"/>
</dbReference>
<dbReference type="SUPFAM" id="SSF102114">
    <property type="entry name" value="Radical SAM enzymes"/>
    <property type="match status" value="1"/>
</dbReference>
<dbReference type="InterPro" id="IPR054699">
    <property type="entry name" value="rSAM_CUAEP"/>
</dbReference>
<accession>A0A381NFU1</accession>
<dbReference type="GO" id="GO:0005829">
    <property type="term" value="C:cytosol"/>
    <property type="evidence" value="ECO:0007669"/>
    <property type="project" value="TreeGrafter"/>
</dbReference>
<organism evidence="7">
    <name type="scientific">marine metagenome</name>
    <dbReference type="NCBI Taxonomy" id="408172"/>
    <lineage>
        <taxon>unclassified sequences</taxon>
        <taxon>metagenomes</taxon>
        <taxon>ecological metagenomes</taxon>
    </lineage>
</organism>
<dbReference type="SMART" id="SM00729">
    <property type="entry name" value="Elp3"/>
    <property type="match status" value="1"/>
</dbReference>
<dbReference type="AlphaFoldDB" id="A0A381NFU1"/>
<dbReference type="PANTHER" id="PTHR43409">
    <property type="entry name" value="ANAEROBIC MAGNESIUM-PROTOPORPHYRIN IX MONOMETHYL ESTER CYCLASE-RELATED"/>
    <property type="match status" value="1"/>
</dbReference>
<comment type="cofactor">
    <cofactor evidence="1">
        <name>[4Fe-4S] cluster</name>
        <dbReference type="ChEBI" id="CHEBI:49883"/>
    </cofactor>
</comment>
<dbReference type="NCBIfam" id="NF040546">
    <property type="entry name" value="rSAM_CUAEP"/>
    <property type="match status" value="1"/>
</dbReference>
<dbReference type="GO" id="GO:0051536">
    <property type="term" value="F:iron-sulfur cluster binding"/>
    <property type="evidence" value="ECO:0007669"/>
    <property type="project" value="UniProtKB-KW"/>
</dbReference>
<dbReference type="PANTHER" id="PTHR43409:SF7">
    <property type="entry name" value="BLL1977 PROTEIN"/>
    <property type="match status" value="1"/>
</dbReference>
<reference evidence="7" key="1">
    <citation type="submission" date="2018-05" db="EMBL/GenBank/DDBJ databases">
        <authorList>
            <person name="Lanie J.A."/>
            <person name="Ng W.-L."/>
            <person name="Kazmierczak K.M."/>
            <person name="Andrzejewski T.M."/>
            <person name="Davidsen T.M."/>
            <person name="Wayne K.J."/>
            <person name="Tettelin H."/>
            <person name="Glass J.I."/>
            <person name="Rusch D."/>
            <person name="Podicherti R."/>
            <person name="Tsui H.-C.T."/>
            <person name="Winkler M.E."/>
        </authorList>
    </citation>
    <scope>NUCLEOTIDE SEQUENCE</scope>
</reference>
<evidence type="ECO:0000256" key="3">
    <source>
        <dbReference type="ARBA" id="ARBA00022723"/>
    </source>
</evidence>
<evidence type="ECO:0000259" key="6">
    <source>
        <dbReference type="SMART" id="SM00729"/>
    </source>
</evidence>
<keyword evidence="2" id="KW-0949">S-adenosyl-L-methionine</keyword>
<dbReference type="SFLD" id="SFLDG01082">
    <property type="entry name" value="B12-binding_domain_containing"/>
    <property type="match status" value="1"/>
</dbReference>
<evidence type="ECO:0000256" key="2">
    <source>
        <dbReference type="ARBA" id="ARBA00022691"/>
    </source>
</evidence>
<dbReference type="InterPro" id="IPR007197">
    <property type="entry name" value="rSAM"/>
</dbReference>
<protein>
    <recommendedName>
        <fullName evidence="6">Elp3/MiaA/NifB-like radical SAM core domain-containing protein</fullName>
    </recommendedName>
</protein>
<keyword evidence="5" id="KW-0411">Iron-sulfur</keyword>
<dbReference type="CDD" id="cd01335">
    <property type="entry name" value="Radical_SAM"/>
    <property type="match status" value="1"/>
</dbReference>
<keyword evidence="4" id="KW-0408">Iron</keyword>
<evidence type="ECO:0000256" key="1">
    <source>
        <dbReference type="ARBA" id="ARBA00001966"/>
    </source>
</evidence>
<dbReference type="InterPro" id="IPR023404">
    <property type="entry name" value="rSAM_horseshoe"/>
</dbReference>
<sequence length="449" mass="49313">MRALLIATYEMGRQPFGLASPAAWLRNAGVEVTCVDLARERLRDDSVTQAQLVAFFLPMHMATRLAVPVIRKIRSLNPSAHLCGYGLYAMLNESLLRDLGAHSVLGAEFESDLEALAIALREGAPPPQPIADTALPHLAFKVPDRRGLPPPTSYATLHDSTGSTRCVGYTEASRGCRHTCRHCPIVPVYKGRFRVVPINIVLADIGNQVEMGVRHITFGDPDFFNGPVHAIEVVQRLADTYPDLTYDVTIKVEHLLAHAKYLATLRDTGCAFVTSAVESFDNHVLEILNKGHSSQDIARAVASCRTAGLVLTPTFVAFTPWTTLESYCAYLQAIASLDLVDAVAPIQLAIRLLLPEGSSLLTHKEVAEVVGEFDKNMLSYSWCHADPRVDALQAEVIALVGQHGTASRRAIFEEIWTLAHERAVLHCPPLARNTQARVAIPYLNEPWYC</sequence>
<dbReference type="InterPro" id="IPR006638">
    <property type="entry name" value="Elp3/MiaA/NifB-like_rSAM"/>
</dbReference>